<dbReference type="RefSeq" id="WP_186408138.1">
    <property type="nucleotide sequence ID" value="NZ_FLQX01000133.1"/>
</dbReference>
<evidence type="ECO:0000313" key="1">
    <source>
        <dbReference type="EMBL" id="SBT08223.1"/>
    </source>
</evidence>
<reference evidence="1 2" key="1">
    <citation type="submission" date="2016-06" db="EMBL/GenBank/DDBJ databases">
        <authorList>
            <person name="Kjaerup R.B."/>
            <person name="Dalgaard T.S."/>
            <person name="Juul-Madsen H.R."/>
        </authorList>
    </citation>
    <scope>NUCLEOTIDE SEQUENCE [LARGE SCALE GENOMIC DNA]</scope>
    <source>
        <strain evidence="1">3</strain>
    </source>
</reference>
<accession>A0A1A8XW45</accession>
<protein>
    <submittedName>
        <fullName evidence="1">Uncharacterized protein</fullName>
    </submittedName>
</protein>
<proteinExistence type="predicted"/>
<keyword evidence="2" id="KW-1185">Reference proteome</keyword>
<sequence length="214" mass="23890">MKFGRSDLRKVQASLLAALLMVAAGSTVLYVAHGGMRSAQLARVTVMAERNEADARLKQVRDEEIDIKQKSIVFNKLQERGIIGEEQRLEWVELLKEIRDQRRLIDLQYEISPQRLLEGNPAGNFVFYASSMKLQLKLLHEEDLTRLLADLRRQARALILVRACTVTRLPAIADERNGGRSNLLADCEIDWLTLRDASGKQGPGGGVGNREAGG</sequence>
<name>A0A1A8XW45_9PROT</name>
<organism evidence="1 2">
    <name type="scientific">Candidatus Accumulibacter aalborgensis</name>
    <dbReference type="NCBI Taxonomy" id="1860102"/>
    <lineage>
        <taxon>Bacteria</taxon>
        <taxon>Pseudomonadati</taxon>
        <taxon>Pseudomonadota</taxon>
        <taxon>Betaproteobacteria</taxon>
        <taxon>Candidatus Accumulibacter</taxon>
    </lineage>
</organism>
<dbReference type="STRING" id="1860102.ACCAA_550049"/>
<dbReference type="AlphaFoldDB" id="A0A1A8XW45"/>
<dbReference type="EMBL" id="FLQX01000133">
    <property type="protein sequence ID" value="SBT08223.1"/>
    <property type="molecule type" value="Genomic_DNA"/>
</dbReference>
<evidence type="ECO:0000313" key="2">
    <source>
        <dbReference type="Proteomes" id="UP000199169"/>
    </source>
</evidence>
<dbReference type="Proteomes" id="UP000199169">
    <property type="component" value="Unassembled WGS sequence"/>
</dbReference>
<gene>
    <name evidence="1" type="ORF">ACCAA_550049</name>
</gene>